<dbReference type="AlphaFoldDB" id="A0A1L8RE10"/>
<accession>A0A1L8RE10</accession>
<evidence type="ECO:0000256" key="2">
    <source>
        <dbReference type="ARBA" id="ARBA00012400"/>
    </source>
</evidence>
<dbReference type="Proteomes" id="UP000181884">
    <property type="component" value="Unassembled WGS sequence"/>
</dbReference>
<name>A0A1L8RE10_9ENTE</name>
<keyword evidence="8" id="KW-1185">Reference proteome</keyword>
<dbReference type="NCBIfam" id="TIGR01470">
    <property type="entry name" value="cysG_Nterm"/>
    <property type="match status" value="1"/>
</dbReference>
<dbReference type="Pfam" id="PF13241">
    <property type="entry name" value="NAD_binding_7"/>
    <property type="match status" value="1"/>
</dbReference>
<keyword evidence="5" id="KW-0627">Porphyrin biosynthesis</keyword>
<protein>
    <recommendedName>
        <fullName evidence="2">precorrin-2 dehydrogenase</fullName>
        <ecNumber evidence="2">1.3.1.76</ecNumber>
    </recommendedName>
</protein>
<evidence type="ECO:0000313" key="7">
    <source>
        <dbReference type="EMBL" id="OJG18010.1"/>
    </source>
</evidence>
<organism evidence="7 8">
    <name type="scientific">Enterococcus canis</name>
    <dbReference type="NCBI Taxonomy" id="214095"/>
    <lineage>
        <taxon>Bacteria</taxon>
        <taxon>Bacillati</taxon>
        <taxon>Bacillota</taxon>
        <taxon>Bacilli</taxon>
        <taxon>Lactobacillales</taxon>
        <taxon>Enterococcaceae</taxon>
        <taxon>Enterococcus</taxon>
    </lineage>
</organism>
<dbReference type="GO" id="GO:0004325">
    <property type="term" value="F:ferrochelatase activity"/>
    <property type="evidence" value="ECO:0007669"/>
    <property type="project" value="InterPro"/>
</dbReference>
<dbReference type="PANTHER" id="PTHR35330">
    <property type="entry name" value="SIROHEME BIOSYNTHESIS PROTEIN MET8"/>
    <property type="match status" value="1"/>
</dbReference>
<dbReference type="STRING" id="214095.RU97_GL002083"/>
<evidence type="ECO:0000313" key="8">
    <source>
        <dbReference type="Proteomes" id="UP000181884"/>
    </source>
</evidence>
<dbReference type="UniPathway" id="UPA00262">
    <property type="reaction ID" value="UER00222"/>
</dbReference>
<keyword evidence="4" id="KW-0520">NAD</keyword>
<sequence length="151" mass="16847">MYPILLSLKERAILVIGAGTIATRKVRELITAGGQPVVVAPTASPLIQEWAAAGLIRWQARPFQVKDLRGIQLVFLCTADQEVQKQVLQAKLPEQWLNDTTQQAHSDFFNMGILREPDFLLAISTLGKDPSKAKALRQALQVWLKENESLF</sequence>
<evidence type="ECO:0000256" key="3">
    <source>
        <dbReference type="ARBA" id="ARBA00023002"/>
    </source>
</evidence>
<dbReference type="EMBL" id="JXKH01000005">
    <property type="protein sequence ID" value="OJG18010.1"/>
    <property type="molecule type" value="Genomic_DNA"/>
</dbReference>
<proteinExistence type="predicted"/>
<evidence type="ECO:0000256" key="6">
    <source>
        <dbReference type="ARBA" id="ARBA00047561"/>
    </source>
</evidence>
<reference evidence="7 8" key="1">
    <citation type="submission" date="2014-12" db="EMBL/GenBank/DDBJ databases">
        <title>Draft genome sequences of 29 type strains of Enterococci.</title>
        <authorList>
            <person name="Zhong Z."/>
            <person name="Sun Z."/>
            <person name="Liu W."/>
            <person name="Zhang W."/>
            <person name="Zhang H."/>
        </authorList>
    </citation>
    <scope>NUCLEOTIDE SEQUENCE [LARGE SCALE GENOMIC DNA]</scope>
    <source>
        <strain evidence="7 8">DSM 17029</strain>
    </source>
</reference>
<gene>
    <name evidence="7" type="ORF">RU97_GL002083</name>
</gene>
<dbReference type="Gene3D" id="3.40.50.720">
    <property type="entry name" value="NAD(P)-binding Rossmann-like Domain"/>
    <property type="match status" value="1"/>
</dbReference>
<dbReference type="RefSeq" id="WP_067393297.1">
    <property type="nucleotide sequence ID" value="NZ_JXKH01000005.1"/>
</dbReference>
<dbReference type="InterPro" id="IPR036291">
    <property type="entry name" value="NAD(P)-bd_dom_sf"/>
</dbReference>
<dbReference type="SUPFAM" id="SSF51735">
    <property type="entry name" value="NAD(P)-binding Rossmann-fold domains"/>
    <property type="match status" value="1"/>
</dbReference>
<dbReference type="GO" id="GO:0019354">
    <property type="term" value="P:siroheme biosynthetic process"/>
    <property type="evidence" value="ECO:0007669"/>
    <property type="project" value="UniProtKB-UniPathway"/>
</dbReference>
<comment type="pathway">
    <text evidence="1">Porphyrin-containing compound metabolism; siroheme biosynthesis; sirohydrochlorin from precorrin-2: step 1/1.</text>
</comment>
<comment type="catalytic activity">
    <reaction evidence="6">
        <text>precorrin-2 + NAD(+) = sirohydrochlorin + NADH + 2 H(+)</text>
        <dbReference type="Rhea" id="RHEA:15613"/>
        <dbReference type="ChEBI" id="CHEBI:15378"/>
        <dbReference type="ChEBI" id="CHEBI:57540"/>
        <dbReference type="ChEBI" id="CHEBI:57945"/>
        <dbReference type="ChEBI" id="CHEBI:58351"/>
        <dbReference type="ChEBI" id="CHEBI:58827"/>
        <dbReference type="EC" id="1.3.1.76"/>
    </reaction>
</comment>
<keyword evidence="3" id="KW-0560">Oxidoreductase</keyword>
<evidence type="ECO:0000256" key="4">
    <source>
        <dbReference type="ARBA" id="ARBA00023027"/>
    </source>
</evidence>
<evidence type="ECO:0000256" key="1">
    <source>
        <dbReference type="ARBA" id="ARBA00005010"/>
    </source>
</evidence>
<dbReference type="GO" id="GO:0043115">
    <property type="term" value="F:precorrin-2 dehydrogenase activity"/>
    <property type="evidence" value="ECO:0007669"/>
    <property type="project" value="UniProtKB-EC"/>
</dbReference>
<dbReference type="InterPro" id="IPR028161">
    <property type="entry name" value="Met8-like"/>
</dbReference>
<dbReference type="EC" id="1.3.1.76" evidence="2"/>
<dbReference type="InterPro" id="IPR006367">
    <property type="entry name" value="Sirohaem_synthase_N"/>
</dbReference>
<evidence type="ECO:0000256" key="5">
    <source>
        <dbReference type="ARBA" id="ARBA00023244"/>
    </source>
</evidence>
<comment type="caution">
    <text evidence="7">The sequence shown here is derived from an EMBL/GenBank/DDBJ whole genome shotgun (WGS) entry which is preliminary data.</text>
</comment>
<dbReference type="PANTHER" id="PTHR35330:SF1">
    <property type="entry name" value="SIROHEME BIOSYNTHESIS PROTEIN MET8"/>
    <property type="match status" value="1"/>
</dbReference>